<name>A0ABS6B832_9NOCA</name>
<reference evidence="5 6" key="1">
    <citation type="submission" date="2021-06" db="EMBL/GenBank/DDBJ databases">
        <title>Actinomycetes sequencing.</title>
        <authorList>
            <person name="Shan Q."/>
        </authorList>
    </citation>
    <scope>NUCLEOTIDE SEQUENCE [LARGE SCALE GENOMIC DNA]</scope>
    <source>
        <strain evidence="5 6">NEAU-G5</strain>
    </source>
</reference>
<dbReference type="InterPro" id="IPR009050">
    <property type="entry name" value="Globin-like_sf"/>
</dbReference>
<keyword evidence="3" id="KW-0479">Metal-binding</keyword>
<organism evidence="5 6">
    <name type="scientific">Nocardia albiluteola</name>
    <dbReference type="NCBI Taxonomy" id="2842303"/>
    <lineage>
        <taxon>Bacteria</taxon>
        <taxon>Bacillati</taxon>
        <taxon>Actinomycetota</taxon>
        <taxon>Actinomycetes</taxon>
        <taxon>Mycobacteriales</taxon>
        <taxon>Nocardiaceae</taxon>
        <taxon>Nocardia</taxon>
    </lineage>
</organism>
<evidence type="ECO:0000313" key="6">
    <source>
        <dbReference type="Proteomes" id="UP000733379"/>
    </source>
</evidence>
<evidence type="ECO:0000313" key="5">
    <source>
        <dbReference type="EMBL" id="MBU3065896.1"/>
    </source>
</evidence>
<dbReference type="InterPro" id="IPR001486">
    <property type="entry name" value="Hemoglobin_trunc"/>
</dbReference>
<proteinExistence type="predicted"/>
<dbReference type="EMBL" id="JAHKNI010000012">
    <property type="protein sequence ID" value="MBU3065896.1"/>
    <property type="molecule type" value="Genomic_DNA"/>
</dbReference>
<evidence type="ECO:0000256" key="4">
    <source>
        <dbReference type="ARBA" id="ARBA00023004"/>
    </source>
</evidence>
<dbReference type="CDD" id="cd14775">
    <property type="entry name" value="TrHb2_O-like"/>
    <property type="match status" value="1"/>
</dbReference>
<gene>
    <name evidence="5" type="ORF">KO481_30785</name>
</gene>
<evidence type="ECO:0000256" key="3">
    <source>
        <dbReference type="ARBA" id="ARBA00022723"/>
    </source>
</evidence>
<keyword evidence="6" id="KW-1185">Reference proteome</keyword>
<keyword evidence="1" id="KW-0813">Transport</keyword>
<protein>
    <submittedName>
        <fullName evidence="5">Group II truncated hemoglobin</fullName>
    </submittedName>
</protein>
<evidence type="ECO:0000256" key="2">
    <source>
        <dbReference type="ARBA" id="ARBA00022617"/>
    </source>
</evidence>
<sequence length="262" mass="29850">MHWYAEFRDPVPDPDCEPTIFEWAGGVPALTRMTRLFYEKFVPADPLLAPLFAAMSADHAERVAKWLAEVFCGPRAYSRQYGGYERMLSQHIAKCLTEEQRSRWVSLLLQAAREAGLPNDPEFRSAFQSYLEWGSRLAVENSQSHAQPPQHMPIPHWDWNTAAGPPGCRPSALVTSADADPPPVLPASGTQPSFERHIKTLFRQRDRRAMQFALDLWSLADVRSHAPEILRRVRAGTMPCDKAWPREWVEAFEHWIDTGMNA</sequence>
<keyword evidence="4" id="KW-0408">Iron</keyword>
<comment type="caution">
    <text evidence="5">The sequence shown here is derived from an EMBL/GenBank/DDBJ whole genome shotgun (WGS) entry which is preliminary data.</text>
</comment>
<dbReference type="SUPFAM" id="SSF46458">
    <property type="entry name" value="Globin-like"/>
    <property type="match status" value="1"/>
</dbReference>
<dbReference type="Gene3D" id="1.10.490.10">
    <property type="entry name" value="Globins"/>
    <property type="match status" value="1"/>
</dbReference>
<dbReference type="Proteomes" id="UP000733379">
    <property type="component" value="Unassembled WGS sequence"/>
</dbReference>
<keyword evidence="2" id="KW-0349">Heme</keyword>
<evidence type="ECO:0000256" key="1">
    <source>
        <dbReference type="ARBA" id="ARBA00022448"/>
    </source>
</evidence>
<dbReference type="InterPro" id="IPR012292">
    <property type="entry name" value="Globin/Proto"/>
</dbReference>
<accession>A0ABS6B832</accession>
<dbReference type="Pfam" id="PF01152">
    <property type="entry name" value="Bac_globin"/>
    <property type="match status" value="1"/>
</dbReference>